<feature type="chain" id="PRO_5002472502" description="Right handed beta helix domain-containing protein" evidence="1">
    <location>
        <begin position="30"/>
        <end position="525"/>
    </location>
</feature>
<keyword evidence="1" id="KW-0732">Signal</keyword>
<reference evidence="2 3" key="1">
    <citation type="submission" date="2015-01" db="EMBL/GenBank/DDBJ databases">
        <title>Comparative genomics of the lactic acid bacteria isolated from the honey bee gut.</title>
        <authorList>
            <person name="Ellegaard K.M."/>
            <person name="Tamarit D."/>
            <person name="Javelind E."/>
            <person name="Olofsson T."/>
            <person name="Andersson S.G."/>
            <person name="Vasquez A."/>
        </authorList>
    </citation>
    <scope>NUCLEOTIDE SEQUENCE [LARGE SCALE GENOMIC DNA]</scope>
    <source>
        <strain evidence="2 3">Hma8</strain>
    </source>
</reference>
<proteinExistence type="predicted"/>
<name>A0A0F4LGL2_9LACO</name>
<evidence type="ECO:0008006" key="4">
    <source>
        <dbReference type="Google" id="ProtNLM"/>
    </source>
</evidence>
<comment type="caution">
    <text evidence="2">The sequence shown here is derived from an EMBL/GenBank/DDBJ whole genome shotgun (WGS) entry which is preliminary data.</text>
</comment>
<evidence type="ECO:0000313" key="3">
    <source>
        <dbReference type="Proteomes" id="UP000033531"/>
    </source>
</evidence>
<accession>A0A0F4LGL2</accession>
<gene>
    <name evidence="2" type="ORF">JF74_04410</name>
</gene>
<dbReference type="RefSeq" id="WP_046324406.1">
    <property type="nucleotide sequence ID" value="NZ_JBHTMT010000008.1"/>
</dbReference>
<dbReference type="PATRIC" id="fig|1218507.3.peg.609"/>
<dbReference type="InterPro" id="IPR006626">
    <property type="entry name" value="PbH1"/>
</dbReference>
<evidence type="ECO:0000256" key="1">
    <source>
        <dbReference type="SAM" id="SignalP"/>
    </source>
</evidence>
<dbReference type="OrthoDB" id="2170737at2"/>
<protein>
    <recommendedName>
        <fullName evidence="4">Right handed beta helix domain-containing protein</fullName>
    </recommendedName>
</protein>
<sequence length="525" mass="58245">MKKKKIFCFILTFAIAILGIAFTQTNVKAATYYVDPKGSDSNSGISRNYAWKTLAKVNSVQFLPGDKILFKSGAEWNGQLHPKGSGNENHPIEINKYGGKERPRINGNGTSNYVRNSGTVMLINQHDWVISNLEVTNYSLQVHSQRSGILVINNGNTPEKNITIANNFVHDVNSDTQVDHAWKVTGGIILIGINEDLNGKINNNKNFGFQNVSVTSNQVKNVATAGIRNKTTMLYSNGSESYPKLNKNIRYENNKVDDVFGDGLIISEVASDGIVKNNIVNKFCNANTSYNYAGLWVMSSDNVVVERNEVANGKYGSNDGTAFDIDLNCNNVIVQHNYSHDNARGTVLFMNYSKNGVFRYNVSVNDGWDNNKLISYLPKDNAEKVDIYNNLFITNPNTAEIFKTSSKKRTLRFVNNVIISKSEKLKTFNYDDMTGDINICNNATYGFNDKWFTSGENIKLQNPVLVEKLLSDIQDSDSGINNLNIAELLQISELQKAGTTIASNITDFAGNPISINPSIGPLEFK</sequence>
<organism evidence="2 3">
    <name type="scientific">Lactobacillus melliventris</name>
    <dbReference type="NCBI Taxonomy" id="1218507"/>
    <lineage>
        <taxon>Bacteria</taxon>
        <taxon>Bacillati</taxon>
        <taxon>Bacillota</taxon>
        <taxon>Bacilli</taxon>
        <taxon>Lactobacillales</taxon>
        <taxon>Lactobacillaceae</taxon>
        <taxon>Lactobacillus</taxon>
    </lineage>
</organism>
<dbReference type="EMBL" id="JXLI01000008">
    <property type="protein sequence ID" value="KJY57414.1"/>
    <property type="molecule type" value="Genomic_DNA"/>
</dbReference>
<feature type="signal peptide" evidence="1">
    <location>
        <begin position="1"/>
        <end position="29"/>
    </location>
</feature>
<dbReference type="HOGENOM" id="CLU_599429_0_0_9"/>
<dbReference type="Proteomes" id="UP000033531">
    <property type="component" value="Unassembled WGS sequence"/>
</dbReference>
<evidence type="ECO:0000313" key="2">
    <source>
        <dbReference type="EMBL" id="KJY57414.1"/>
    </source>
</evidence>
<dbReference type="AlphaFoldDB" id="A0A0F4LGL2"/>
<dbReference type="InterPro" id="IPR011050">
    <property type="entry name" value="Pectin_lyase_fold/virulence"/>
</dbReference>
<dbReference type="SMART" id="SM00710">
    <property type="entry name" value="PbH1"/>
    <property type="match status" value="7"/>
</dbReference>
<dbReference type="InterPro" id="IPR012334">
    <property type="entry name" value="Pectin_lyas_fold"/>
</dbReference>
<dbReference type="SUPFAM" id="SSF51126">
    <property type="entry name" value="Pectin lyase-like"/>
    <property type="match status" value="1"/>
</dbReference>
<dbReference type="Gene3D" id="2.160.20.10">
    <property type="entry name" value="Single-stranded right-handed beta-helix, Pectin lyase-like"/>
    <property type="match status" value="1"/>
</dbReference>
<dbReference type="STRING" id="1218507.JF74_04410"/>